<dbReference type="PANTHER" id="PTHR47723:SF13">
    <property type="entry name" value="PUTATIVE-RELATED"/>
    <property type="match status" value="1"/>
</dbReference>
<dbReference type="PANTHER" id="PTHR47723">
    <property type="entry name" value="OS05G0353850 PROTEIN"/>
    <property type="match status" value="1"/>
</dbReference>
<dbReference type="InterPro" id="IPR026960">
    <property type="entry name" value="RVT-Znf"/>
</dbReference>
<dbReference type="InterPro" id="IPR044730">
    <property type="entry name" value="RNase_H-like_dom_plant"/>
</dbReference>
<dbReference type="STRING" id="210143.A0A1R3KFN1"/>
<keyword evidence="5" id="KW-1185">Reference proteome</keyword>
<comment type="caution">
    <text evidence="4">The sequence shown here is derived from an EMBL/GenBank/DDBJ whole genome shotgun (WGS) entry which is preliminary data.</text>
</comment>
<evidence type="ECO:0000313" key="4">
    <source>
        <dbReference type="EMBL" id="OMP05859.1"/>
    </source>
</evidence>
<dbReference type="SUPFAM" id="SSF53098">
    <property type="entry name" value="Ribonuclease H-like"/>
    <property type="match status" value="1"/>
</dbReference>
<feature type="compositionally biased region" description="Polar residues" evidence="1">
    <location>
        <begin position="91"/>
        <end position="110"/>
    </location>
</feature>
<dbReference type="EMBL" id="AWWV01005149">
    <property type="protein sequence ID" value="OMP05859.1"/>
    <property type="molecule type" value="Genomic_DNA"/>
</dbReference>
<dbReference type="GO" id="GO:0004523">
    <property type="term" value="F:RNA-DNA hybrid ribonuclease activity"/>
    <property type="evidence" value="ECO:0007669"/>
    <property type="project" value="InterPro"/>
</dbReference>
<sequence>MQKGINSNSTGSVSKPQTEGSSLSSPDMGVSQHLFPYAREYVKGSFRWPIILGFSNPQVNNGSTFNPISEIATGCHLFGISLGHHSSSSSTPLERTPTQLHTKSSGTTQGNGPNLLFAQLPLEAAMQVIGYPLSGFKAINDAYVWSGTSNGKFTTRSAYMFLLQDVGVNLSGNFNWLWKLSIPARWIYFLWLAWGGRLVTNGLRLRWGLATDASCVLCGAPMEDVIHVLRDCAESRSIWELVLPDVIWLEFSSQVLEDWLQSNLDSSAHDWRCIWGWGLLRDSSGRWLVGFAAHLGVTTNMVAELHALRLGLLLAWDEGYRNVECEIDASVVLKLIDDADVAFHLLASLILDIRELLRREWTCKCLHTLREGNFCADVLSKLGCSLDEDYVVFRQPPTEVQETLQADCLGVAYPRGFKM</sequence>
<evidence type="ECO:0000256" key="1">
    <source>
        <dbReference type="SAM" id="MobiDB-lite"/>
    </source>
</evidence>
<evidence type="ECO:0000313" key="5">
    <source>
        <dbReference type="Proteomes" id="UP000188268"/>
    </source>
</evidence>
<organism evidence="4 5">
    <name type="scientific">Corchorus capsularis</name>
    <name type="common">Jute</name>
    <dbReference type="NCBI Taxonomy" id="210143"/>
    <lineage>
        <taxon>Eukaryota</taxon>
        <taxon>Viridiplantae</taxon>
        <taxon>Streptophyta</taxon>
        <taxon>Embryophyta</taxon>
        <taxon>Tracheophyta</taxon>
        <taxon>Spermatophyta</taxon>
        <taxon>Magnoliopsida</taxon>
        <taxon>eudicotyledons</taxon>
        <taxon>Gunneridae</taxon>
        <taxon>Pentapetalae</taxon>
        <taxon>rosids</taxon>
        <taxon>malvids</taxon>
        <taxon>Malvales</taxon>
        <taxon>Malvaceae</taxon>
        <taxon>Grewioideae</taxon>
        <taxon>Apeibeae</taxon>
        <taxon>Corchorus</taxon>
    </lineage>
</organism>
<dbReference type="InterPro" id="IPR053151">
    <property type="entry name" value="RNase_H-like"/>
</dbReference>
<feature type="region of interest" description="Disordered" evidence="1">
    <location>
        <begin position="1"/>
        <end position="29"/>
    </location>
</feature>
<dbReference type="CDD" id="cd06222">
    <property type="entry name" value="RNase_H_like"/>
    <property type="match status" value="1"/>
</dbReference>
<name>A0A1R3KFN1_COCAP</name>
<accession>A0A1R3KFN1</accession>
<dbReference type="Gramene" id="OMP05859">
    <property type="protein sequence ID" value="OMP05859"/>
    <property type="gene ID" value="CCACVL1_01804"/>
</dbReference>
<feature type="compositionally biased region" description="Polar residues" evidence="1">
    <location>
        <begin position="1"/>
        <end position="25"/>
    </location>
</feature>
<proteinExistence type="predicted"/>
<feature type="domain" description="RNase H type-1" evidence="2">
    <location>
        <begin position="279"/>
        <end position="381"/>
    </location>
</feature>
<dbReference type="OrthoDB" id="998186at2759"/>
<dbReference type="InterPro" id="IPR012337">
    <property type="entry name" value="RNaseH-like_sf"/>
</dbReference>
<protein>
    <submittedName>
        <fullName evidence="4">Uncharacterized protein</fullName>
    </submittedName>
</protein>
<dbReference type="Gene3D" id="3.30.420.10">
    <property type="entry name" value="Ribonuclease H-like superfamily/Ribonuclease H"/>
    <property type="match status" value="1"/>
</dbReference>
<dbReference type="InterPro" id="IPR036397">
    <property type="entry name" value="RNaseH_sf"/>
</dbReference>
<reference evidence="4 5" key="1">
    <citation type="submission" date="2013-09" db="EMBL/GenBank/DDBJ databases">
        <title>Corchorus capsularis genome sequencing.</title>
        <authorList>
            <person name="Alam M."/>
            <person name="Haque M.S."/>
            <person name="Islam M.S."/>
            <person name="Emdad E.M."/>
            <person name="Islam M.M."/>
            <person name="Ahmed B."/>
            <person name="Halim A."/>
            <person name="Hossen Q.M.M."/>
            <person name="Hossain M.Z."/>
            <person name="Ahmed R."/>
            <person name="Khan M.M."/>
            <person name="Islam R."/>
            <person name="Rashid M.M."/>
            <person name="Khan S.A."/>
            <person name="Rahman M.S."/>
            <person name="Alam M."/>
        </authorList>
    </citation>
    <scope>NUCLEOTIDE SEQUENCE [LARGE SCALE GENOMIC DNA]</scope>
    <source>
        <strain evidence="5">cv. CVL-1</strain>
        <tissue evidence="4">Whole seedling</tissue>
    </source>
</reference>
<dbReference type="Pfam" id="PF13456">
    <property type="entry name" value="RVT_3"/>
    <property type="match status" value="1"/>
</dbReference>
<dbReference type="Pfam" id="PF13966">
    <property type="entry name" value="zf-RVT"/>
    <property type="match status" value="1"/>
</dbReference>
<feature type="domain" description="Reverse transcriptase zinc-binding" evidence="3">
    <location>
        <begin position="153"/>
        <end position="239"/>
    </location>
</feature>
<dbReference type="GO" id="GO:0003676">
    <property type="term" value="F:nucleic acid binding"/>
    <property type="evidence" value="ECO:0007669"/>
    <property type="project" value="InterPro"/>
</dbReference>
<feature type="region of interest" description="Disordered" evidence="1">
    <location>
        <begin position="86"/>
        <end position="110"/>
    </location>
</feature>
<evidence type="ECO:0000259" key="3">
    <source>
        <dbReference type="Pfam" id="PF13966"/>
    </source>
</evidence>
<gene>
    <name evidence="4" type="ORF">CCACVL1_01804</name>
</gene>
<dbReference type="AlphaFoldDB" id="A0A1R3KFN1"/>
<dbReference type="Proteomes" id="UP000188268">
    <property type="component" value="Unassembled WGS sequence"/>
</dbReference>
<dbReference type="OMA" id="LECPRIG"/>
<dbReference type="InterPro" id="IPR002156">
    <property type="entry name" value="RNaseH_domain"/>
</dbReference>
<evidence type="ECO:0000259" key="2">
    <source>
        <dbReference type="Pfam" id="PF13456"/>
    </source>
</evidence>